<feature type="compositionally biased region" description="Basic and acidic residues" evidence="1">
    <location>
        <begin position="32"/>
        <end position="46"/>
    </location>
</feature>
<evidence type="ECO:0000256" key="1">
    <source>
        <dbReference type="SAM" id="MobiDB-lite"/>
    </source>
</evidence>
<sequence length="91" mass="9592">MVGEQPAGGARRRRRRELYTGRRSASSSIREGTVEAKQTRADDSDRASGASGGGERVGSTGAVPEPTRRRSCSDRGRLPTRGTAGCGPSRC</sequence>
<gene>
    <name evidence="2" type="ORF">PCOR1329_LOCUS3720</name>
</gene>
<feature type="region of interest" description="Disordered" evidence="1">
    <location>
        <begin position="1"/>
        <end position="91"/>
    </location>
</feature>
<dbReference type="EMBL" id="CAUYUJ010000960">
    <property type="protein sequence ID" value="CAK0793416.1"/>
    <property type="molecule type" value="Genomic_DNA"/>
</dbReference>
<keyword evidence="3" id="KW-1185">Reference proteome</keyword>
<proteinExistence type="predicted"/>
<protein>
    <submittedName>
        <fullName evidence="2">Uncharacterized protein</fullName>
    </submittedName>
</protein>
<reference evidence="2" key="1">
    <citation type="submission" date="2023-10" db="EMBL/GenBank/DDBJ databases">
        <authorList>
            <person name="Chen Y."/>
            <person name="Shah S."/>
            <person name="Dougan E. K."/>
            <person name="Thang M."/>
            <person name="Chan C."/>
        </authorList>
    </citation>
    <scope>NUCLEOTIDE SEQUENCE [LARGE SCALE GENOMIC DNA]</scope>
</reference>
<name>A0ABN9PMD5_9DINO</name>
<evidence type="ECO:0000313" key="2">
    <source>
        <dbReference type="EMBL" id="CAK0793416.1"/>
    </source>
</evidence>
<feature type="compositionally biased region" description="Basic and acidic residues" evidence="1">
    <location>
        <begin position="66"/>
        <end position="77"/>
    </location>
</feature>
<dbReference type="Proteomes" id="UP001189429">
    <property type="component" value="Unassembled WGS sequence"/>
</dbReference>
<organism evidence="2 3">
    <name type="scientific">Prorocentrum cordatum</name>
    <dbReference type="NCBI Taxonomy" id="2364126"/>
    <lineage>
        <taxon>Eukaryota</taxon>
        <taxon>Sar</taxon>
        <taxon>Alveolata</taxon>
        <taxon>Dinophyceae</taxon>
        <taxon>Prorocentrales</taxon>
        <taxon>Prorocentraceae</taxon>
        <taxon>Prorocentrum</taxon>
    </lineage>
</organism>
<evidence type="ECO:0000313" key="3">
    <source>
        <dbReference type="Proteomes" id="UP001189429"/>
    </source>
</evidence>
<comment type="caution">
    <text evidence="2">The sequence shown here is derived from an EMBL/GenBank/DDBJ whole genome shotgun (WGS) entry which is preliminary data.</text>
</comment>
<accession>A0ABN9PMD5</accession>